<evidence type="ECO:0000256" key="3">
    <source>
        <dbReference type="ARBA" id="ARBA00022737"/>
    </source>
</evidence>
<organism evidence="7 8">
    <name type="scientific">Heterorhabditis bacteriophora</name>
    <name type="common">Entomopathogenic nematode worm</name>
    <dbReference type="NCBI Taxonomy" id="37862"/>
    <lineage>
        <taxon>Eukaryota</taxon>
        <taxon>Metazoa</taxon>
        <taxon>Ecdysozoa</taxon>
        <taxon>Nematoda</taxon>
        <taxon>Chromadorea</taxon>
        <taxon>Rhabditida</taxon>
        <taxon>Rhabditina</taxon>
        <taxon>Rhabditomorpha</taxon>
        <taxon>Strongyloidea</taxon>
        <taxon>Heterorhabditidae</taxon>
        <taxon>Heterorhabditis</taxon>
    </lineage>
</organism>
<feature type="domain" description="Ig-like" evidence="6">
    <location>
        <begin position="25"/>
        <end position="113"/>
    </location>
</feature>
<evidence type="ECO:0000256" key="1">
    <source>
        <dbReference type="ARBA" id="ARBA00004161"/>
    </source>
</evidence>
<protein>
    <submittedName>
        <fullName evidence="8">Ig-like domain-containing protein</fullName>
    </submittedName>
</protein>
<name>A0A1I7XJH7_HETBA</name>
<dbReference type="WBParaSite" id="Hba_17921">
    <property type="protein sequence ID" value="Hba_17921"/>
    <property type="gene ID" value="Hba_17921"/>
</dbReference>
<dbReference type="PANTHER" id="PTHR13817:SF166">
    <property type="entry name" value="NEURONAL IGCAM-RELATED"/>
    <property type="match status" value="1"/>
</dbReference>
<evidence type="ECO:0000259" key="6">
    <source>
        <dbReference type="PROSITE" id="PS50835"/>
    </source>
</evidence>
<dbReference type="InterPro" id="IPR013098">
    <property type="entry name" value="Ig_I-set"/>
</dbReference>
<evidence type="ECO:0000256" key="2">
    <source>
        <dbReference type="ARBA" id="ARBA00022490"/>
    </source>
</evidence>
<dbReference type="InterPro" id="IPR050964">
    <property type="entry name" value="Striated_Muscle_Regulatory"/>
</dbReference>
<keyword evidence="4" id="KW-1015">Disulfide bond</keyword>
<keyword evidence="7" id="KW-1185">Reference proteome</keyword>
<dbReference type="InterPro" id="IPR007110">
    <property type="entry name" value="Ig-like_dom"/>
</dbReference>
<dbReference type="GO" id="GO:0031672">
    <property type="term" value="C:A band"/>
    <property type="evidence" value="ECO:0007669"/>
    <property type="project" value="UniProtKB-SubCell"/>
</dbReference>
<dbReference type="Gene3D" id="2.60.40.10">
    <property type="entry name" value="Immunoglobulins"/>
    <property type="match status" value="2"/>
</dbReference>
<evidence type="ECO:0000313" key="8">
    <source>
        <dbReference type="WBParaSite" id="Hba_17921"/>
    </source>
</evidence>
<dbReference type="PROSITE" id="PS50835">
    <property type="entry name" value="IG_LIKE"/>
    <property type="match status" value="1"/>
</dbReference>
<keyword evidence="2" id="KW-0963">Cytoplasm</keyword>
<dbReference type="PANTHER" id="PTHR13817">
    <property type="entry name" value="TITIN"/>
    <property type="match status" value="1"/>
</dbReference>
<dbReference type="InterPro" id="IPR036179">
    <property type="entry name" value="Ig-like_dom_sf"/>
</dbReference>
<dbReference type="InterPro" id="IPR013783">
    <property type="entry name" value="Ig-like_fold"/>
</dbReference>
<dbReference type="SMART" id="SM00409">
    <property type="entry name" value="IG"/>
    <property type="match status" value="1"/>
</dbReference>
<reference evidence="8" key="1">
    <citation type="submission" date="2016-11" db="UniProtKB">
        <authorList>
            <consortium name="WormBaseParasite"/>
        </authorList>
    </citation>
    <scope>IDENTIFICATION</scope>
</reference>
<keyword evidence="3" id="KW-0677">Repeat</keyword>
<dbReference type="SUPFAM" id="SSF48726">
    <property type="entry name" value="Immunoglobulin"/>
    <property type="match status" value="2"/>
</dbReference>
<evidence type="ECO:0000256" key="5">
    <source>
        <dbReference type="ARBA" id="ARBA00023319"/>
    </source>
</evidence>
<dbReference type="InterPro" id="IPR003599">
    <property type="entry name" value="Ig_sub"/>
</dbReference>
<dbReference type="GO" id="GO:0019899">
    <property type="term" value="F:enzyme binding"/>
    <property type="evidence" value="ECO:0007669"/>
    <property type="project" value="UniProtKB-ARBA"/>
</dbReference>
<keyword evidence="5" id="KW-0393">Immunoglobulin domain</keyword>
<evidence type="ECO:0000313" key="7">
    <source>
        <dbReference type="Proteomes" id="UP000095283"/>
    </source>
</evidence>
<sequence>MLYTQVEVVNESFIQEERRERIQAPQLFTSLRDAQVDEGSRFEFAARIEGDPEPVISWLKDGIDVKNNIDYRQDFVNGVASLVIEETFIEDTATYTVRATNAGGTVESSAKLIVKSRSSISSLIEDEKPRFVKQLMNVQVNEGQVAHLDCIIIGKPEPEVVSSELSLD</sequence>
<proteinExistence type="predicted"/>
<comment type="subcellular location">
    <subcellularLocation>
        <location evidence="1">Cytoplasm</location>
        <location evidence="1">Myofibril</location>
        <location evidence="1">Sarcomere</location>
        <location evidence="1">A band</location>
    </subcellularLocation>
</comment>
<evidence type="ECO:0000256" key="4">
    <source>
        <dbReference type="ARBA" id="ARBA00023157"/>
    </source>
</evidence>
<accession>A0A1I7XJH7</accession>
<dbReference type="Pfam" id="PF07679">
    <property type="entry name" value="I-set"/>
    <property type="match status" value="2"/>
</dbReference>
<dbReference type="Proteomes" id="UP000095283">
    <property type="component" value="Unplaced"/>
</dbReference>
<dbReference type="FunFam" id="2.60.40.10:FF:000425">
    <property type="entry name" value="Myosin light chain kinase"/>
    <property type="match status" value="1"/>
</dbReference>
<dbReference type="AlphaFoldDB" id="A0A1I7XJH7"/>